<dbReference type="InterPro" id="IPR036412">
    <property type="entry name" value="HAD-like_sf"/>
</dbReference>
<dbReference type="Proteomes" id="UP000001357">
    <property type="component" value="Unassembled WGS sequence"/>
</dbReference>
<protein>
    <recommendedName>
        <fullName evidence="1">FCP1 homology domain-containing protein</fullName>
    </recommendedName>
</protein>
<dbReference type="InParanoid" id="A9VBW4"/>
<gene>
    <name evidence="2" type="ORF">MONBRDRAFT_34461</name>
</gene>
<dbReference type="GO" id="GO:0008420">
    <property type="term" value="F:RNA polymerase II CTD heptapeptide repeat phosphatase activity"/>
    <property type="evidence" value="ECO:0000318"/>
    <property type="project" value="GO_Central"/>
</dbReference>
<name>A9VBW4_MONBE</name>
<organism evidence="2 3">
    <name type="scientific">Monosiga brevicollis</name>
    <name type="common">Choanoflagellate</name>
    <dbReference type="NCBI Taxonomy" id="81824"/>
    <lineage>
        <taxon>Eukaryota</taxon>
        <taxon>Choanoflagellata</taxon>
        <taxon>Craspedida</taxon>
        <taxon>Salpingoecidae</taxon>
        <taxon>Monosiga</taxon>
    </lineage>
</organism>
<dbReference type="SUPFAM" id="SSF56784">
    <property type="entry name" value="HAD-like"/>
    <property type="match status" value="1"/>
</dbReference>
<dbReference type="PANTHER" id="PTHR12210">
    <property type="entry name" value="DULLARD PROTEIN PHOSPHATASE"/>
    <property type="match status" value="1"/>
</dbReference>
<evidence type="ECO:0000313" key="3">
    <source>
        <dbReference type="Proteomes" id="UP000001357"/>
    </source>
</evidence>
<dbReference type="InterPro" id="IPR023214">
    <property type="entry name" value="HAD_sf"/>
</dbReference>
<dbReference type="InterPro" id="IPR004274">
    <property type="entry name" value="FCP1_dom"/>
</dbReference>
<dbReference type="KEGG" id="mbr:MONBRDRAFT_34461"/>
<feature type="domain" description="FCP1 homology" evidence="1">
    <location>
        <begin position="80"/>
        <end position="244"/>
    </location>
</feature>
<dbReference type="Pfam" id="PF03031">
    <property type="entry name" value="NIF"/>
    <property type="match status" value="1"/>
</dbReference>
<dbReference type="GeneID" id="5895455"/>
<dbReference type="InterPro" id="IPR011948">
    <property type="entry name" value="Dullard_phosphatase"/>
</dbReference>
<dbReference type="InterPro" id="IPR050365">
    <property type="entry name" value="TIM50"/>
</dbReference>
<sequence length="257" mass="28867">MSLAWVGAWSRAFAPIASRHLRQPRPRLAPTLSLPLHRAGAAAVADMSTRGIITQVDESGSYVSDEPAQSWWQRSLCCCTGRKPEQVVTHTRQTQAQAANPTPLYGPPVPNADFILPIEIDGTTHNVYVLKRPFVDEFLEATGKLFEVVLFTASLPKYASPVSDRLDPQGFIQHRLFRQHCVFHENSYIKDLSRLGRNVDQCIIVDNAPSSYLFHPQNAVPIESWFDNPEDTALRDLIPFFTRLAELNNIYPALEMA</sequence>
<dbReference type="FunCoup" id="A9VBW4">
    <property type="interactions" value="1017"/>
</dbReference>
<dbReference type="RefSeq" id="XP_001750174.1">
    <property type="nucleotide sequence ID" value="XM_001750122.1"/>
</dbReference>
<dbReference type="PROSITE" id="PS50969">
    <property type="entry name" value="FCP1"/>
    <property type="match status" value="1"/>
</dbReference>
<reference evidence="2 3" key="1">
    <citation type="journal article" date="2008" name="Nature">
        <title>The genome of the choanoflagellate Monosiga brevicollis and the origin of metazoans.</title>
        <authorList>
            <consortium name="JGI Sequencing"/>
            <person name="King N."/>
            <person name="Westbrook M.J."/>
            <person name="Young S.L."/>
            <person name="Kuo A."/>
            <person name="Abedin M."/>
            <person name="Chapman J."/>
            <person name="Fairclough S."/>
            <person name="Hellsten U."/>
            <person name="Isogai Y."/>
            <person name="Letunic I."/>
            <person name="Marr M."/>
            <person name="Pincus D."/>
            <person name="Putnam N."/>
            <person name="Rokas A."/>
            <person name="Wright K.J."/>
            <person name="Zuzow R."/>
            <person name="Dirks W."/>
            <person name="Good M."/>
            <person name="Goodstein D."/>
            <person name="Lemons D."/>
            <person name="Li W."/>
            <person name="Lyons J.B."/>
            <person name="Morris A."/>
            <person name="Nichols S."/>
            <person name="Richter D.J."/>
            <person name="Salamov A."/>
            <person name="Bork P."/>
            <person name="Lim W.A."/>
            <person name="Manning G."/>
            <person name="Miller W.T."/>
            <person name="McGinnis W."/>
            <person name="Shapiro H."/>
            <person name="Tjian R."/>
            <person name="Grigoriev I.V."/>
            <person name="Rokhsar D."/>
        </authorList>
    </citation>
    <scope>NUCLEOTIDE SEQUENCE [LARGE SCALE GENOMIC DNA]</scope>
    <source>
        <strain evidence="3">MX1 / ATCC 50154</strain>
    </source>
</reference>
<accession>A9VBW4</accession>
<dbReference type="SMART" id="SM00577">
    <property type="entry name" value="CPDc"/>
    <property type="match status" value="1"/>
</dbReference>
<dbReference type="EMBL" id="CH991578">
    <property type="protein sequence ID" value="EDQ85004.1"/>
    <property type="molecule type" value="Genomic_DNA"/>
</dbReference>
<dbReference type="Gene3D" id="3.40.50.1000">
    <property type="entry name" value="HAD superfamily/HAD-like"/>
    <property type="match status" value="1"/>
</dbReference>
<evidence type="ECO:0000259" key="1">
    <source>
        <dbReference type="PROSITE" id="PS50969"/>
    </source>
</evidence>
<dbReference type="CDD" id="cd07521">
    <property type="entry name" value="HAD_FCP1-like"/>
    <property type="match status" value="1"/>
</dbReference>
<dbReference type="AlphaFoldDB" id="A9VBW4"/>
<dbReference type="eggNOG" id="KOG1605">
    <property type="taxonomic scope" value="Eukaryota"/>
</dbReference>
<dbReference type="NCBIfam" id="TIGR02251">
    <property type="entry name" value="HIF-SF_euk"/>
    <property type="match status" value="1"/>
</dbReference>
<keyword evidence="3" id="KW-1185">Reference proteome</keyword>
<proteinExistence type="predicted"/>
<evidence type="ECO:0000313" key="2">
    <source>
        <dbReference type="EMBL" id="EDQ85004.1"/>
    </source>
</evidence>
<dbReference type="FunFam" id="3.40.50.1000:FF:000093">
    <property type="entry name" value="NLI interacting factor-like phosphatase family protein"/>
    <property type="match status" value="1"/>
</dbReference>
<dbReference type="STRING" id="81824.A9VBW4"/>